<dbReference type="Pfam" id="PF02222">
    <property type="entry name" value="ATP-grasp"/>
    <property type="match status" value="1"/>
</dbReference>
<evidence type="ECO:0000256" key="9">
    <source>
        <dbReference type="ARBA" id="ARBA00022840"/>
    </source>
</evidence>
<dbReference type="Gene3D" id="3.40.50.20">
    <property type="match status" value="1"/>
</dbReference>
<dbReference type="InterPro" id="IPR000031">
    <property type="entry name" value="PurE_dom"/>
</dbReference>
<comment type="similarity">
    <text evidence="3 11">In the C-terminal section; belongs to the AIR carboxylase family. Class I subfamily.</text>
</comment>
<dbReference type="Pfam" id="PF17769">
    <property type="entry name" value="PurK_C"/>
    <property type="match status" value="1"/>
</dbReference>
<evidence type="ECO:0000256" key="7">
    <source>
        <dbReference type="ARBA" id="ARBA00022755"/>
    </source>
</evidence>
<evidence type="ECO:0000313" key="14">
    <source>
        <dbReference type="Proteomes" id="UP001140011"/>
    </source>
</evidence>
<dbReference type="NCBIfam" id="TIGR01161">
    <property type="entry name" value="purK"/>
    <property type="match status" value="1"/>
</dbReference>
<dbReference type="Pfam" id="PF00731">
    <property type="entry name" value="AIRC"/>
    <property type="match status" value="1"/>
</dbReference>
<keyword evidence="10 11" id="KW-0456">Lyase</keyword>
<dbReference type="GO" id="GO:0006189">
    <property type="term" value="P:'de novo' IMP biosynthetic process"/>
    <property type="evidence" value="ECO:0007669"/>
    <property type="project" value="UniProtKB-UniRule"/>
</dbReference>
<dbReference type="AlphaFoldDB" id="A0A9W8GXB6"/>
<evidence type="ECO:0000313" key="13">
    <source>
        <dbReference type="EMBL" id="KAJ2755412.1"/>
    </source>
</evidence>
<name>A0A9W8GXB6_9FUNG</name>
<evidence type="ECO:0000256" key="3">
    <source>
        <dbReference type="ARBA" id="ARBA00006114"/>
    </source>
</evidence>
<evidence type="ECO:0000256" key="1">
    <source>
        <dbReference type="ARBA" id="ARBA00001244"/>
    </source>
</evidence>
<dbReference type="NCBIfam" id="NF004679">
    <property type="entry name" value="PRK06019.1-5"/>
    <property type="match status" value="1"/>
</dbReference>
<keyword evidence="9 11" id="KW-0067">ATP-binding</keyword>
<sequence>MDKQVVGILGGGQLGRMFIEAANRMNVTVRVLDPTSQSPAKQLSSFAKHIDEPFTSSTAIQELATGCDVLTVEIEHVNCDELEKIEQQGLALVRPSSSTIRMIQDKFLQKEYLARHDLPLPEYTRCDTLDEAKRAGKAFGFPFVLKSRLGAYDGRGNYVVKSEADVETGFKLLGGKMQYAEKFVPFVKELAVMVVRRPGGEVATYPVVETIQRDNICELVYAPAQIDGQVRKVAMKVATDAVSCLPDGSVGIFGVEMFLHEDGHTVLVNEIAPRPHNSGHYTIEACNTSQYENHLRAVLDMPLGDTNLKVPAAAMINVLGGTDGYSSVLEPCLASLEVPGATVHLYGKTEAKAGRKMGHITVVADCFLQLRRRVDLIAGRLANASDEERDRLQYRSSAVPSTDGSVSDVEKKDVSEMAPLVGIIMGSDSDLPTMRPAAQILEQFGVPFELTIVSAHRTPDRMFEYARSAHKRGLKAIIAGAGGAAHLPGMVAALTPLPVIGVPVKGRCLDGVDSLHSIVQMPRGVPVATVAINNSDNAALLAVRIIGASCPSYLQAMEQYMDDMRTGVEKKIERLSIAGWKDY</sequence>
<dbReference type="HAMAP" id="MF_01928">
    <property type="entry name" value="PurK"/>
    <property type="match status" value="1"/>
</dbReference>
<evidence type="ECO:0000256" key="4">
    <source>
        <dbReference type="ARBA" id="ARBA00012329"/>
    </source>
</evidence>
<dbReference type="InterPro" id="IPR054350">
    <property type="entry name" value="PurT/PurK_preATP-grasp"/>
</dbReference>
<dbReference type="OrthoDB" id="15425at2759"/>
<organism evidence="13 14">
    <name type="scientific">Coemansia pectinata</name>
    <dbReference type="NCBI Taxonomy" id="1052879"/>
    <lineage>
        <taxon>Eukaryota</taxon>
        <taxon>Fungi</taxon>
        <taxon>Fungi incertae sedis</taxon>
        <taxon>Zoopagomycota</taxon>
        <taxon>Kickxellomycotina</taxon>
        <taxon>Kickxellomycetes</taxon>
        <taxon>Kickxellales</taxon>
        <taxon>Kickxellaceae</taxon>
        <taxon>Coemansia</taxon>
    </lineage>
</organism>
<dbReference type="InterPro" id="IPR016301">
    <property type="entry name" value="Ade2_fungi/plant"/>
</dbReference>
<dbReference type="InterPro" id="IPR016185">
    <property type="entry name" value="PreATP-grasp_dom_sf"/>
</dbReference>
<gene>
    <name evidence="13" type="primary">ADE2</name>
    <name evidence="13" type="ORF">GGI19_001681</name>
</gene>
<dbReference type="InterPro" id="IPR011054">
    <property type="entry name" value="Rudment_hybrid_motif"/>
</dbReference>
<dbReference type="InterPro" id="IPR013815">
    <property type="entry name" value="ATP_grasp_subdomain_1"/>
</dbReference>
<dbReference type="FunFam" id="3.40.50.1970:FF:000013">
    <property type="entry name" value="Phosphoribosylaminoimidazole carboxylase"/>
    <property type="match status" value="1"/>
</dbReference>
<dbReference type="SUPFAM" id="SSF52440">
    <property type="entry name" value="PreATP-grasp domain"/>
    <property type="match status" value="1"/>
</dbReference>
<dbReference type="Gene3D" id="3.30.470.20">
    <property type="entry name" value="ATP-grasp fold, B domain"/>
    <property type="match status" value="1"/>
</dbReference>
<dbReference type="PIRSF" id="PIRSF001340">
    <property type="entry name" value="AIR_carboxylase"/>
    <property type="match status" value="1"/>
</dbReference>
<dbReference type="InterPro" id="IPR003135">
    <property type="entry name" value="ATP-grasp_carboxylate-amine"/>
</dbReference>
<dbReference type="FunFam" id="3.30.470.20:FF:000037">
    <property type="entry name" value="Phosphoribosylaminoimidazole carboxylase, chloroplastic"/>
    <property type="match status" value="1"/>
</dbReference>
<evidence type="ECO:0000256" key="6">
    <source>
        <dbReference type="ARBA" id="ARBA00022741"/>
    </source>
</evidence>
<dbReference type="InterPro" id="IPR005875">
    <property type="entry name" value="PurK"/>
</dbReference>
<dbReference type="Gene3D" id="3.30.1490.20">
    <property type="entry name" value="ATP-grasp fold, A domain"/>
    <property type="match status" value="1"/>
</dbReference>
<evidence type="ECO:0000256" key="8">
    <source>
        <dbReference type="ARBA" id="ARBA00022793"/>
    </source>
</evidence>
<dbReference type="InterPro" id="IPR040686">
    <property type="entry name" value="PurK_C"/>
</dbReference>
<dbReference type="Pfam" id="PF22660">
    <property type="entry name" value="RS_preATP-grasp-like"/>
    <property type="match status" value="1"/>
</dbReference>
<keyword evidence="7 11" id="KW-0658">Purine biosynthesis</keyword>
<proteinExistence type="inferred from homology"/>
<comment type="catalytic activity">
    <reaction evidence="1 11">
        <text>5-amino-1-(5-phospho-D-ribosyl)imidazole-4-carboxylate + H(+) = 5-amino-1-(5-phospho-beta-D-ribosyl)imidazole + CO2</text>
        <dbReference type="Rhea" id="RHEA:10792"/>
        <dbReference type="ChEBI" id="CHEBI:15378"/>
        <dbReference type="ChEBI" id="CHEBI:16526"/>
        <dbReference type="ChEBI" id="CHEBI:77657"/>
        <dbReference type="ChEBI" id="CHEBI:137981"/>
        <dbReference type="EC" id="4.1.1.21"/>
    </reaction>
</comment>
<dbReference type="EMBL" id="JANBUH010000064">
    <property type="protein sequence ID" value="KAJ2755412.1"/>
    <property type="molecule type" value="Genomic_DNA"/>
</dbReference>
<dbReference type="NCBIfam" id="TIGR01162">
    <property type="entry name" value="purE"/>
    <property type="match status" value="1"/>
</dbReference>
<keyword evidence="8 11" id="KW-0210">Decarboxylase</keyword>
<dbReference type="PROSITE" id="PS50975">
    <property type="entry name" value="ATP_GRASP"/>
    <property type="match status" value="1"/>
</dbReference>
<dbReference type="GO" id="GO:0004638">
    <property type="term" value="F:phosphoribosylaminoimidazole carboxylase activity"/>
    <property type="evidence" value="ECO:0007669"/>
    <property type="project" value="UniProtKB-UniRule"/>
</dbReference>
<keyword evidence="14" id="KW-1185">Reference proteome</keyword>
<accession>A0A9W8GXB6</accession>
<dbReference type="PANTHER" id="PTHR11609:SF5">
    <property type="entry name" value="PHOSPHORIBOSYLAMINOIMIDAZOLE CARBOXYLASE"/>
    <property type="match status" value="1"/>
</dbReference>
<dbReference type="GO" id="GO:0005524">
    <property type="term" value="F:ATP binding"/>
    <property type="evidence" value="ECO:0007669"/>
    <property type="project" value="UniProtKB-UniRule"/>
</dbReference>
<dbReference type="Proteomes" id="UP001140011">
    <property type="component" value="Unassembled WGS sequence"/>
</dbReference>
<evidence type="ECO:0000259" key="12">
    <source>
        <dbReference type="PROSITE" id="PS50975"/>
    </source>
</evidence>
<evidence type="ECO:0000256" key="11">
    <source>
        <dbReference type="PIRNR" id="PIRNR001340"/>
    </source>
</evidence>
<comment type="caution">
    <text evidence="13">The sequence shown here is derived from an EMBL/GenBank/DDBJ whole genome shotgun (WGS) entry which is preliminary data.</text>
</comment>
<dbReference type="Gene3D" id="3.40.50.1970">
    <property type="match status" value="1"/>
</dbReference>
<evidence type="ECO:0000256" key="5">
    <source>
        <dbReference type="ARBA" id="ARBA00021059"/>
    </source>
</evidence>
<comment type="pathway">
    <text evidence="2 11">Purine metabolism; IMP biosynthesis via de novo pathway; 5-amino-1-(5-phospho-D-ribosyl)imidazole-4-carboxylate from 5-amino-1-(5-phospho-D-ribosyl)imidazole (carboxylase route): step 1/1.</text>
</comment>
<dbReference type="InterPro" id="IPR011761">
    <property type="entry name" value="ATP-grasp"/>
</dbReference>
<reference evidence="13" key="1">
    <citation type="submission" date="2022-07" db="EMBL/GenBank/DDBJ databases">
        <title>Phylogenomic reconstructions and comparative analyses of Kickxellomycotina fungi.</title>
        <authorList>
            <person name="Reynolds N.K."/>
            <person name="Stajich J.E."/>
            <person name="Barry K."/>
            <person name="Grigoriev I.V."/>
            <person name="Crous P."/>
            <person name="Smith M.E."/>
        </authorList>
    </citation>
    <scope>NUCLEOTIDE SEQUENCE</scope>
    <source>
        <strain evidence="13">BCRC 34297</strain>
    </source>
</reference>
<dbReference type="HAMAP" id="MF_01929">
    <property type="entry name" value="PurE_classI"/>
    <property type="match status" value="1"/>
</dbReference>
<dbReference type="SUPFAM" id="SSF56059">
    <property type="entry name" value="Glutathione synthetase ATP-binding domain-like"/>
    <property type="match status" value="1"/>
</dbReference>
<dbReference type="EC" id="4.1.1.21" evidence="4 11"/>
<dbReference type="SMART" id="SM01001">
    <property type="entry name" value="AIRC"/>
    <property type="match status" value="1"/>
</dbReference>
<evidence type="ECO:0000256" key="2">
    <source>
        <dbReference type="ARBA" id="ARBA00004747"/>
    </source>
</evidence>
<dbReference type="SUPFAM" id="SSF52255">
    <property type="entry name" value="N5-CAIR mutase (phosphoribosylaminoimidazole carboxylase, PurE)"/>
    <property type="match status" value="1"/>
</dbReference>
<dbReference type="GO" id="GO:0046872">
    <property type="term" value="F:metal ion binding"/>
    <property type="evidence" value="ECO:0007669"/>
    <property type="project" value="InterPro"/>
</dbReference>
<dbReference type="PANTHER" id="PTHR11609">
    <property type="entry name" value="PURINE BIOSYNTHESIS PROTEIN 6/7, PUR6/7"/>
    <property type="match status" value="1"/>
</dbReference>
<dbReference type="InterPro" id="IPR033747">
    <property type="entry name" value="PurE_ClassI"/>
</dbReference>
<protein>
    <recommendedName>
        <fullName evidence="5 11">Phosphoribosylaminoimidazole carboxylase</fullName>
        <ecNumber evidence="4 11">4.1.1.21</ecNumber>
    </recommendedName>
</protein>
<dbReference type="SUPFAM" id="SSF51246">
    <property type="entry name" value="Rudiment single hybrid motif"/>
    <property type="match status" value="1"/>
</dbReference>
<feature type="domain" description="ATP-grasp" evidence="12">
    <location>
        <begin position="110"/>
        <end position="299"/>
    </location>
</feature>
<keyword evidence="6 11" id="KW-0547">Nucleotide-binding</keyword>
<evidence type="ECO:0000256" key="10">
    <source>
        <dbReference type="ARBA" id="ARBA00023239"/>
    </source>
</evidence>